<protein>
    <submittedName>
        <fullName evidence="3">Uncharacterized protein</fullName>
    </submittedName>
</protein>
<feature type="compositionally biased region" description="Acidic residues" evidence="2">
    <location>
        <begin position="8"/>
        <end position="22"/>
    </location>
</feature>
<feature type="region of interest" description="Disordered" evidence="2">
    <location>
        <begin position="456"/>
        <end position="481"/>
    </location>
</feature>
<feature type="region of interest" description="Disordered" evidence="2">
    <location>
        <begin position="359"/>
        <end position="415"/>
    </location>
</feature>
<name>A0A8K0RAX5_9PLEO</name>
<gene>
    <name evidence="3" type="ORF">FB567DRAFT_315201</name>
</gene>
<evidence type="ECO:0000256" key="2">
    <source>
        <dbReference type="SAM" id="MobiDB-lite"/>
    </source>
</evidence>
<feature type="region of interest" description="Disordered" evidence="2">
    <location>
        <begin position="1"/>
        <end position="22"/>
    </location>
</feature>
<feature type="region of interest" description="Disordered" evidence="2">
    <location>
        <begin position="552"/>
        <end position="619"/>
    </location>
</feature>
<sequence>MYPYDTLMLDEDDDDDYDPDSPELDVEQALSDVEAAIERAEQRAAENARNSSERTVRLRLRLSAGAKTSIKENGRIAMDEGKARTSARSEGIGSVGDQGSAHGKASARSQSHRPKKFKSWRETHQEELREEWEDELAWHEIAQERREQEMYWKGRRRRAGSSREYSGEGKEAPKSAKDERKFQPIINGDLHARATSTKKTRELHEKPAPQVRWRYPERTRGHLKIGLHRIYTEYILSQEFIDDINGMLNYIRKWSLEDAIPIMRSFIHDPENEGRQVAFRIGAVAGESCWTVELTNPDASVHHPRVLRDSGHLPLAYRPKRLDWGIHEYGGLPSRCVKEGCGPACPHERSPYEKYQSLVKGRSIQRSESKPRPLGAIGGPSCENIDALPNKPDEDRRKMPPPPRPPPNSALQGVPKDAEEIKARIHGILSQSTEALARKLADAPASGATRVSEVLGTVTNSNNTNTHKSSTAPPPSPRPKPLALNIEQVQELQPIQPPTFPRPGILPSPPSSPLSAARKFWFPTPDLEPTPPSYYIKVPSSKLLASHVYGDRLPPEQARAKHKLTNRELSEKSKTTSQTSRPATLVKVSSSAQPTTKPKKAIRKQHHQLEAWQTNPDRH</sequence>
<dbReference type="EMBL" id="JAGMVJ010000006">
    <property type="protein sequence ID" value="KAH7089941.1"/>
    <property type="molecule type" value="Genomic_DNA"/>
</dbReference>
<feature type="compositionally biased region" description="Basic and acidic residues" evidence="2">
    <location>
        <begin position="71"/>
        <end position="83"/>
    </location>
</feature>
<evidence type="ECO:0000313" key="3">
    <source>
        <dbReference type="EMBL" id="KAH7089941.1"/>
    </source>
</evidence>
<feature type="compositionally biased region" description="Basic residues" evidence="2">
    <location>
        <begin position="597"/>
        <end position="606"/>
    </location>
</feature>
<reference evidence="3" key="1">
    <citation type="journal article" date="2021" name="Nat. Commun.">
        <title>Genetic determinants of endophytism in the Arabidopsis root mycobiome.</title>
        <authorList>
            <person name="Mesny F."/>
            <person name="Miyauchi S."/>
            <person name="Thiergart T."/>
            <person name="Pickel B."/>
            <person name="Atanasova L."/>
            <person name="Karlsson M."/>
            <person name="Huettel B."/>
            <person name="Barry K.W."/>
            <person name="Haridas S."/>
            <person name="Chen C."/>
            <person name="Bauer D."/>
            <person name="Andreopoulos W."/>
            <person name="Pangilinan J."/>
            <person name="LaButti K."/>
            <person name="Riley R."/>
            <person name="Lipzen A."/>
            <person name="Clum A."/>
            <person name="Drula E."/>
            <person name="Henrissat B."/>
            <person name="Kohler A."/>
            <person name="Grigoriev I.V."/>
            <person name="Martin F.M."/>
            <person name="Hacquard S."/>
        </authorList>
    </citation>
    <scope>NUCLEOTIDE SEQUENCE</scope>
    <source>
        <strain evidence="3">MPI-SDFR-AT-0120</strain>
    </source>
</reference>
<feature type="compositionally biased region" description="Basic and acidic residues" evidence="2">
    <location>
        <begin position="165"/>
        <end position="181"/>
    </location>
</feature>
<feature type="coiled-coil region" evidence="1">
    <location>
        <begin position="23"/>
        <end position="50"/>
    </location>
</feature>
<dbReference type="Proteomes" id="UP000813461">
    <property type="component" value="Unassembled WGS sequence"/>
</dbReference>
<evidence type="ECO:0000256" key="1">
    <source>
        <dbReference type="SAM" id="Coils"/>
    </source>
</evidence>
<keyword evidence="4" id="KW-1185">Reference proteome</keyword>
<feature type="region of interest" description="Disordered" evidence="2">
    <location>
        <begin position="153"/>
        <end position="181"/>
    </location>
</feature>
<feature type="region of interest" description="Disordered" evidence="2">
    <location>
        <begin position="495"/>
        <end position="532"/>
    </location>
</feature>
<feature type="compositionally biased region" description="Low complexity" evidence="2">
    <location>
        <begin position="459"/>
        <end position="471"/>
    </location>
</feature>
<organism evidence="3 4">
    <name type="scientific">Paraphoma chrysanthemicola</name>
    <dbReference type="NCBI Taxonomy" id="798071"/>
    <lineage>
        <taxon>Eukaryota</taxon>
        <taxon>Fungi</taxon>
        <taxon>Dikarya</taxon>
        <taxon>Ascomycota</taxon>
        <taxon>Pezizomycotina</taxon>
        <taxon>Dothideomycetes</taxon>
        <taxon>Pleosporomycetidae</taxon>
        <taxon>Pleosporales</taxon>
        <taxon>Pleosporineae</taxon>
        <taxon>Phaeosphaeriaceae</taxon>
        <taxon>Paraphoma</taxon>
    </lineage>
</organism>
<accession>A0A8K0RAX5</accession>
<dbReference type="OrthoDB" id="3788294at2759"/>
<comment type="caution">
    <text evidence="3">The sequence shown here is derived from an EMBL/GenBank/DDBJ whole genome shotgun (WGS) entry which is preliminary data.</text>
</comment>
<proteinExistence type="predicted"/>
<feature type="compositionally biased region" description="Basic and acidic residues" evidence="2">
    <location>
        <begin position="565"/>
        <end position="574"/>
    </location>
</feature>
<keyword evidence="1" id="KW-0175">Coiled coil</keyword>
<feature type="compositionally biased region" description="Pro residues" evidence="2">
    <location>
        <begin position="495"/>
        <end position="512"/>
    </location>
</feature>
<dbReference type="AlphaFoldDB" id="A0A8K0RAX5"/>
<feature type="compositionally biased region" description="Polar residues" evidence="2">
    <location>
        <begin position="575"/>
        <end position="596"/>
    </location>
</feature>
<feature type="region of interest" description="Disordered" evidence="2">
    <location>
        <begin position="71"/>
        <end position="122"/>
    </location>
</feature>
<evidence type="ECO:0000313" key="4">
    <source>
        <dbReference type="Proteomes" id="UP000813461"/>
    </source>
</evidence>